<dbReference type="Gene3D" id="2.170.130.10">
    <property type="entry name" value="TonB-dependent receptor, plug domain"/>
    <property type="match status" value="1"/>
</dbReference>
<accession>A0A174SZM3</accession>
<evidence type="ECO:0000256" key="3">
    <source>
        <dbReference type="ARBA" id="ARBA00022452"/>
    </source>
</evidence>
<dbReference type="RefSeq" id="WP_057328094.1">
    <property type="nucleotide sequence ID" value="NZ_CZBM01000003.1"/>
</dbReference>
<evidence type="ECO:0000256" key="9">
    <source>
        <dbReference type="RuleBase" id="RU003357"/>
    </source>
</evidence>
<keyword evidence="2 8" id="KW-0813">Transport</keyword>
<dbReference type="Pfam" id="PF00593">
    <property type="entry name" value="TonB_dep_Rec_b-barrel"/>
    <property type="match status" value="1"/>
</dbReference>
<dbReference type="InterPro" id="IPR023996">
    <property type="entry name" value="TonB-dep_OMP_SusC/RagA"/>
</dbReference>
<dbReference type="Pfam" id="PF13715">
    <property type="entry name" value="CarbopepD_reg_2"/>
    <property type="match status" value="1"/>
</dbReference>
<name>A0A174SZM3_PARDI</name>
<evidence type="ECO:0000256" key="6">
    <source>
        <dbReference type="ARBA" id="ARBA00023136"/>
    </source>
</evidence>
<keyword evidence="5 9" id="KW-0798">TonB box</keyword>
<keyword evidence="3 8" id="KW-1134">Transmembrane beta strand</keyword>
<dbReference type="Proteomes" id="UP000095332">
    <property type="component" value="Unassembled WGS sequence"/>
</dbReference>
<keyword evidence="4 8" id="KW-0812">Transmembrane</keyword>
<dbReference type="InterPro" id="IPR039426">
    <property type="entry name" value="TonB-dep_rcpt-like"/>
</dbReference>
<keyword evidence="10" id="KW-0675">Receptor</keyword>
<evidence type="ECO:0000256" key="2">
    <source>
        <dbReference type="ARBA" id="ARBA00022448"/>
    </source>
</evidence>
<evidence type="ECO:0000313" key="10">
    <source>
        <dbReference type="EMBL" id="CUQ01317.1"/>
    </source>
</evidence>
<evidence type="ECO:0000313" key="11">
    <source>
        <dbReference type="Proteomes" id="UP000095332"/>
    </source>
</evidence>
<dbReference type="NCBIfam" id="TIGR04056">
    <property type="entry name" value="OMP_RagA_SusC"/>
    <property type="match status" value="1"/>
</dbReference>
<evidence type="ECO:0000256" key="1">
    <source>
        <dbReference type="ARBA" id="ARBA00004571"/>
    </source>
</evidence>
<dbReference type="InterPro" id="IPR036942">
    <property type="entry name" value="Beta-barrel_TonB_sf"/>
</dbReference>
<dbReference type="Gene3D" id="2.40.170.20">
    <property type="entry name" value="TonB-dependent receptor, beta-barrel domain"/>
    <property type="match status" value="1"/>
</dbReference>
<keyword evidence="7 8" id="KW-0998">Cell outer membrane</keyword>
<dbReference type="SUPFAM" id="SSF49464">
    <property type="entry name" value="Carboxypeptidase regulatory domain-like"/>
    <property type="match status" value="1"/>
</dbReference>
<organism evidence="10 11">
    <name type="scientific">Parabacteroides distasonis</name>
    <dbReference type="NCBI Taxonomy" id="823"/>
    <lineage>
        <taxon>Bacteria</taxon>
        <taxon>Pseudomonadati</taxon>
        <taxon>Bacteroidota</taxon>
        <taxon>Bacteroidia</taxon>
        <taxon>Bacteroidales</taxon>
        <taxon>Tannerellaceae</taxon>
        <taxon>Parabacteroides</taxon>
    </lineage>
</organism>
<dbReference type="Pfam" id="PF07715">
    <property type="entry name" value="Plug"/>
    <property type="match status" value="1"/>
</dbReference>
<dbReference type="EMBL" id="CZBM01000003">
    <property type="protein sequence ID" value="CUQ01317.1"/>
    <property type="molecule type" value="Genomic_DNA"/>
</dbReference>
<dbReference type="NCBIfam" id="TIGR04057">
    <property type="entry name" value="SusC_RagA_signa"/>
    <property type="match status" value="1"/>
</dbReference>
<evidence type="ECO:0000256" key="5">
    <source>
        <dbReference type="ARBA" id="ARBA00023077"/>
    </source>
</evidence>
<dbReference type="InterPro" id="IPR000531">
    <property type="entry name" value="Beta-barrel_TonB"/>
</dbReference>
<evidence type="ECO:0000256" key="8">
    <source>
        <dbReference type="PROSITE-ProRule" id="PRU01360"/>
    </source>
</evidence>
<evidence type="ECO:0000256" key="4">
    <source>
        <dbReference type="ARBA" id="ARBA00022692"/>
    </source>
</evidence>
<dbReference type="FunFam" id="2.60.40.1120:FF:000003">
    <property type="entry name" value="Outer membrane protein Omp121"/>
    <property type="match status" value="1"/>
</dbReference>
<dbReference type="InterPro" id="IPR012910">
    <property type="entry name" value="Plug_dom"/>
</dbReference>
<dbReference type="GO" id="GO:0009279">
    <property type="term" value="C:cell outer membrane"/>
    <property type="evidence" value="ECO:0007669"/>
    <property type="project" value="UniProtKB-SubCell"/>
</dbReference>
<dbReference type="InterPro" id="IPR023997">
    <property type="entry name" value="TonB-dep_OMP_SusC/RagA_CS"/>
</dbReference>
<dbReference type="InterPro" id="IPR037066">
    <property type="entry name" value="Plug_dom_sf"/>
</dbReference>
<dbReference type="SUPFAM" id="SSF56935">
    <property type="entry name" value="Porins"/>
    <property type="match status" value="1"/>
</dbReference>
<comment type="subcellular location">
    <subcellularLocation>
        <location evidence="1 8">Cell outer membrane</location>
        <topology evidence="1 8">Multi-pass membrane protein</topology>
    </subcellularLocation>
</comment>
<dbReference type="AlphaFoldDB" id="A0A174SZM3"/>
<keyword evidence="6 8" id="KW-0472">Membrane</keyword>
<comment type="similarity">
    <text evidence="8 9">Belongs to the TonB-dependent receptor family.</text>
</comment>
<protein>
    <submittedName>
        <fullName evidence="10">Outer membrane cobalamin receptor protein</fullName>
    </submittedName>
</protein>
<dbReference type="InterPro" id="IPR008969">
    <property type="entry name" value="CarboxyPept-like_regulatory"/>
</dbReference>
<dbReference type="PROSITE" id="PS52016">
    <property type="entry name" value="TONB_DEPENDENT_REC_3"/>
    <property type="match status" value="1"/>
</dbReference>
<evidence type="ECO:0000256" key="7">
    <source>
        <dbReference type="ARBA" id="ARBA00023237"/>
    </source>
</evidence>
<sequence>MMNNLYFQLDGDKSAFVRLVSKISRIMKLTLFLVCLSISMSFAMTTNAQSTSLSFKATDQSIKEVLELIESQTDFHFFYNSKLVDVSRVISVDIEDEDLISVLENVFKDSSIGYKVVGKDVILSLKNLSQGQDGKIVTGTVVDENGLPVIGANIVEKGTANGTITDIDGRFSISVGKNAVLVVSFIGFNVQDVPVEGKSTLTIALKEDTLALEEVVVVGYGVSKKSHLTGSVGSVKMDEDVVGRPAVEVGQSLYGKVAGVQVIGGSGEPGSSSSIQIRGVNSISASSAPLVVIDGVAVPDYDMNLINNADVESIEILKDASSAAIYGSRGANGVVLITTKSGKTEKPRVNINYLFGVQKLLKKIDVMNSREYAEAYMDAAQNGWVDSGGDPNAPNTIEVRGAYKYTWPEAFEHPESLYDIDWQDVVFDAAPMHKLDANISGKSEKSDYLISAGYVNQAGILLDSDYKKYSLSLKLNTHINKYLDVGGNMSLNYGDQKEVYWRTAEWAVQYPSVFPVYAENGLLGCNSYLPGFEKYNTILFRPNMGHPLYMKNNDANRQILNTIGSAYVSLNLLPGLKFKSSFNYYLKRNDYNNYEAKDHDLGEAYYTQGQMTVDQARKWNYTFQDLLTYDKSWGNHEFSFLLGFEFNKNDYYKTSQSRRDYDNDLLHALSAGKTVLSSSDVITKNTLMSYFARVNYNYKGRYMLSAAFRRDGSSRFAPNNKWGNFPSISLGWLVTEEDFMKKMDWINMLKLRVSYGLTGNDHFQDYVWVAKLNQSKIAFGNNLTTSYYPSNITNPDLKWERTQQLNVGLDWGVLKSRIQVGLDYYYSTSDGLLLNVPVPAITGYSSIFTNIGKLENKGVEFNITTQNIDNKDFSWSTNFNISKNKNKILELGPSDASMIFTPSSFGGMQKINEVGHSVFNFYGYQYDGVYMSQKEIDADPAHYKTARPGDGRYVDVNKDGVLDAGDRTLIGDPNPKFIWGFTNNFKYKDFDLSFLFQGAHDFAIYDDNAHRSLMYHEGRNFLKEVTNRWRSEENPGDGEHYRLSVDLGEYEKRGSSLWIDRTSYIRLKSLTFGYTLPKNISKIASLQFVRFYFNALNLFTITGTDVWDPESFRGDASDASARGVMGNIYPSSKVFSFGVNVGF</sequence>
<gene>
    <name evidence="10" type="ORF">ERS852560_01218</name>
</gene>
<proteinExistence type="inferred from homology"/>
<reference evidence="10 11" key="1">
    <citation type="submission" date="2015-09" db="EMBL/GenBank/DDBJ databases">
        <authorList>
            <consortium name="Pathogen Informatics"/>
        </authorList>
    </citation>
    <scope>NUCLEOTIDE SEQUENCE [LARGE SCALE GENOMIC DNA]</scope>
    <source>
        <strain evidence="10 11">2789STDY5834948</strain>
    </source>
</reference>